<protein>
    <recommendedName>
        <fullName evidence="5">Lipoprotein</fullName>
    </recommendedName>
</protein>
<feature type="region of interest" description="Disordered" evidence="1">
    <location>
        <begin position="44"/>
        <end position="79"/>
    </location>
</feature>
<evidence type="ECO:0000256" key="2">
    <source>
        <dbReference type="SAM" id="SignalP"/>
    </source>
</evidence>
<reference evidence="3 4" key="1">
    <citation type="submission" date="2024-02" db="EMBL/GenBank/DDBJ databases">
        <title>Full genome sequence of Sphingomonas kaistensis.</title>
        <authorList>
            <person name="Poletto B.L."/>
            <person name="Silva G."/>
            <person name="Galante D."/>
            <person name="Campos K.R."/>
            <person name="Santos M.B.N."/>
            <person name="Sacchi C.T."/>
        </authorList>
    </citation>
    <scope>NUCLEOTIDE SEQUENCE [LARGE SCALE GENOMIC DNA]</scope>
    <source>
        <strain evidence="3 4">MA4R</strain>
    </source>
</reference>
<evidence type="ECO:0000256" key="1">
    <source>
        <dbReference type="SAM" id="MobiDB-lite"/>
    </source>
</evidence>
<accession>A0ABZ2G0I7</accession>
<dbReference type="RefSeq" id="WP_338501607.1">
    <property type="nucleotide sequence ID" value="NZ_CP145607.1"/>
</dbReference>
<keyword evidence="2" id="KW-0732">Signal</keyword>
<name>A0ABZ2G0I7_9SPHN</name>
<evidence type="ECO:0008006" key="5">
    <source>
        <dbReference type="Google" id="ProtNLM"/>
    </source>
</evidence>
<dbReference type="EMBL" id="CP145607">
    <property type="protein sequence ID" value="WWM69498.1"/>
    <property type="molecule type" value="Genomic_DNA"/>
</dbReference>
<feature type="signal peptide" evidence="2">
    <location>
        <begin position="1"/>
        <end position="24"/>
    </location>
</feature>
<sequence>MIRSKICPALGLALALAACQQQPAAENVSVPTDNTAAASPVAVPPVEPILDGNAPTGAAARQSSAEPNPAPPLTDRAERSETGARAILLDFARAIELKRFDQAYDLLSPADKQRWSRADFAAIFKDLGKIMVAVPTGTMEGAAGSLYYTAPVTITSADRDGRPVRIEGEAVLRRVNDIDGATPAQLRWHFDKVTLDWTH</sequence>
<evidence type="ECO:0000313" key="3">
    <source>
        <dbReference type="EMBL" id="WWM69498.1"/>
    </source>
</evidence>
<dbReference type="Proteomes" id="UP001382935">
    <property type="component" value="Chromosome"/>
</dbReference>
<feature type="chain" id="PRO_5047157061" description="Lipoprotein" evidence="2">
    <location>
        <begin position="25"/>
        <end position="199"/>
    </location>
</feature>
<organism evidence="3 4">
    <name type="scientific">Sphingomonas kaistensis</name>
    <dbReference type="NCBI Taxonomy" id="298708"/>
    <lineage>
        <taxon>Bacteria</taxon>
        <taxon>Pseudomonadati</taxon>
        <taxon>Pseudomonadota</taxon>
        <taxon>Alphaproteobacteria</taxon>
        <taxon>Sphingomonadales</taxon>
        <taxon>Sphingomonadaceae</taxon>
        <taxon>Sphingomonas</taxon>
    </lineage>
</organism>
<dbReference type="PROSITE" id="PS51257">
    <property type="entry name" value="PROKAR_LIPOPROTEIN"/>
    <property type="match status" value="1"/>
</dbReference>
<gene>
    <name evidence="3" type="ORF">V6R86_01995</name>
</gene>
<keyword evidence="4" id="KW-1185">Reference proteome</keyword>
<proteinExistence type="predicted"/>
<evidence type="ECO:0000313" key="4">
    <source>
        <dbReference type="Proteomes" id="UP001382935"/>
    </source>
</evidence>